<dbReference type="InterPro" id="IPR051648">
    <property type="entry name" value="CWI-Assembly_Regulator"/>
</dbReference>
<evidence type="ECO:0000256" key="3">
    <source>
        <dbReference type="ARBA" id="ARBA00022525"/>
    </source>
</evidence>
<dbReference type="EMBL" id="BAABCY010000041">
    <property type="protein sequence ID" value="GAA3568127.1"/>
    <property type="molecule type" value="Genomic_DNA"/>
</dbReference>
<dbReference type="InterPro" id="IPR013783">
    <property type="entry name" value="Ig-like_fold"/>
</dbReference>
<evidence type="ECO:0000313" key="7">
    <source>
        <dbReference type="EMBL" id="GAA3568127.1"/>
    </source>
</evidence>
<evidence type="ECO:0000256" key="2">
    <source>
        <dbReference type="ARBA" id="ARBA00022512"/>
    </source>
</evidence>
<dbReference type="InterPro" id="IPR036941">
    <property type="entry name" value="Rcpt_L-dom_sf"/>
</dbReference>
<reference evidence="8" key="1">
    <citation type="journal article" date="2019" name="Int. J. Syst. Evol. Microbiol.">
        <title>The Global Catalogue of Microorganisms (GCM) 10K type strain sequencing project: providing services to taxonomists for standard genome sequencing and annotation.</title>
        <authorList>
            <consortium name="The Broad Institute Genomics Platform"/>
            <consortium name="The Broad Institute Genome Sequencing Center for Infectious Disease"/>
            <person name="Wu L."/>
            <person name="Ma J."/>
        </authorList>
    </citation>
    <scope>NUCLEOTIDE SEQUENCE [LARGE SCALE GENOMIC DNA]</scope>
    <source>
        <strain evidence="8">JCM 17111</strain>
    </source>
</reference>
<dbReference type="Pfam" id="PF01030">
    <property type="entry name" value="Recep_L_domain"/>
    <property type="match status" value="1"/>
</dbReference>
<organism evidence="7 8">
    <name type="scientific">Snuella lapsa</name>
    <dbReference type="NCBI Taxonomy" id="870481"/>
    <lineage>
        <taxon>Bacteria</taxon>
        <taxon>Pseudomonadati</taxon>
        <taxon>Bacteroidota</taxon>
        <taxon>Flavobacteriia</taxon>
        <taxon>Flavobacteriales</taxon>
        <taxon>Flavobacteriaceae</taxon>
        <taxon>Snuella</taxon>
    </lineage>
</organism>
<sequence length="335" mass="36853">MKKEINLTIILICLILFSCQKDNENELEVFPVERIVYSDPNPVLAPIPVMNGTISFIPGENTPEDATYRMYFDTSENPTTVYNLETTEKKYTNLKINTTYYWRVETISNKGDVLASSPIWHFVTGITIAVRTQSDLELLGSNKYSKIEGILVIGDLINISGTAPSSTDIYDLSPLKDLTQVFKLVINNNNSLKNLDGLSNIKIITDDLFIGQGLDLKGGNSSLEDISALSNIESIGGTLIIYNNGNLTSLTGLESLESVGRHLVIANNDNLNSLNGLESLKTVGQNLEINDNGNLSNLCALQPLLNNNGLSGYYRIENNSFNPTKSDLINGFCKE</sequence>
<evidence type="ECO:0000256" key="5">
    <source>
        <dbReference type="ARBA" id="ARBA00023180"/>
    </source>
</evidence>
<keyword evidence="4" id="KW-0732">Signal</keyword>
<keyword evidence="3" id="KW-0964">Secreted</keyword>
<dbReference type="Gene3D" id="3.80.20.20">
    <property type="entry name" value="Receptor L-domain"/>
    <property type="match status" value="1"/>
</dbReference>
<proteinExistence type="predicted"/>
<feature type="domain" description="Receptor L-domain" evidence="6">
    <location>
        <begin position="220"/>
        <end position="299"/>
    </location>
</feature>
<keyword evidence="2" id="KW-0134">Cell wall</keyword>
<gene>
    <name evidence="7" type="ORF">GCM10022395_17730</name>
</gene>
<dbReference type="PANTHER" id="PTHR31018:SF3">
    <property type="entry name" value="RECEPTOR PROTEIN-TYROSINE KINASE"/>
    <property type="match status" value="1"/>
</dbReference>
<evidence type="ECO:0000259" key="6">
    <source>
        <dbReference type="Pfam" id="PF01030"/>
    </source>
</evidence>
<dbReference type="SUPFAM" id="SSF52058">
    <property type="entry name" value="L domain-like"/>
    <property type="match status" value="1"/>
</dbReference>
<comment type="subcellular location">
    <subcellularLocation>
        <location evidence="1">Secreted</location>
        <location evidence="1">Cell wall</location>
    </subcellularLocation>
</comment>
<name>A0ABP6XPX0_9FLAO</name>
<evidence type="ECO:0000313" key="8">
    <source>
        <dbReference type="Proteomes" id="UP001500954"/>
    </source>
</evidence>
<keyword evidence="5" id="KW-0325">Glycoprotein</keyword>
<comment type="caution">
    <text evidence="7">The sequence shown here is derived from an EMBL/GenBank/DDBJ whole genome shotgun (WGS) entry which is preliminary data.</text>
</comment>
<dbReference type="PROSITE" id="PS51257">
    <property type="entry name" value="PROKAR_LIPOPROTEIN"/>
    <property type="match status" value="1"/>
</dbReference>
<protein>
    <recommendedName>
        <fullName evidence="6">Receptor L-domain domain-containing protein</fullName>
    </recommendedName>
</protein>
<evidence type="ECO:0000256" key="1">
    <source>
        <dbReference type="ARBA" id="ARBA00004191"/>
    </source>
</evidence>
<dbReference type="Gene3D" id="2.60.40.10">
    <property type="entry name" value="Immunoglobulins"/>
    <property type="match status" value="1"/>
</dbReference>
<accession>A0ABP6XPX0</accession>
<dbReference type="PANTHER" id="PTHR31018">
    <property type="entry name" value="SPORULATION-SPECIFIC PROTEIN-RELATED"/>
    <property type="match status" value="1"/>
</dbReference>
<dbReference type="RefSeq" id="WP_345005590.1">
    <property type="nucleotide sequence ID" value="NZ_BAABCY010000041.1"/>
</dbReference>
<keyword evidence="8" id="KW-1185">Reference proteome</keyword>
<evidence type="ECO:0000256" key="4">
    <source>
        <dbReference type="ARBA" id="ARBA00022729"/>
    </source>
</evidence>
<dbReference type="Proteomes" id="UP001500954">
    <property type="component" value="Unassembled WGS sequence"/>
</dbReference>
<dbReference type="InterPro" id="IPR000494">
    <property type="entry name" value="Rcpt_L-dom"/>
</dbReference>